<dbReference type="Gene3D" id="3.40.50.150">
    <property type="entry name" value="Vaccinia Virus protein VP39"/>
    <property type="match status" value="1"/>
</dbReference>
<feature type="domain" description="Ribosomal RNA adenine methylase transferase N-terminal" evidence="10">
    <location>
        <begin position="41"/>
        <end position="210"/>
    </location>
</feature>
<dbReference type="PROSITE" id="PS51689">
    <property type="entry name" value="SAM_RNA_A_N6_MT"/>
    <property type="match status" value="1"/>
</dbReference>
<evidence type="ECO:0000256" key="5">
    <source>
        <dbReference type="ARBA" id="ARBA00022884"/>
    </source>
</evidence>
<evidence type="ECO:0000313" key="11">
    <source>
        <dbReference type="EMBL" id="PRW44303.1"/>
    </source>
</evidence>
<dbReference type="NCBIfam" id="TIGR00755">
    <property type="entry name" value="ksgA"/>
    <property type="match status" value="1"/>
</dbReference>
<sequence>MSGLRAAGGIAKKGGKAKASGFSGIEFHKSKGQHILKNPLVVQSIVDKAGVKSTDVVLEIGPGTGNLTMKLLERAKKVIAVELDPRMVLELQRRVQGTPHQNQLQIIHMDVMKAQLPYFDICVANIPYNISSPLTFKLLAHRPAFRAAVIMYQHEFAMRLVAKPGDPLYSRLSVNTQLLSRVHHLLKVGKNNFRPPPKVDSSVVRIEPRNPPPPINFLEWDGLVRLCFGRKNKTLGAIFRQGNTLALLEQNYAVWQALHKASDGAEVDLVAAVNRMAMDADKAEAAAADGGSDDEMSEDEEAEAAAAGGGGGGSARRRRGKASEGFKEQVLEVLQRHGFLERRAAKMSQDDFLGLLAAFNQAGIHFTS</sequence>
<feature type="binding site" evidence="7">
    <location>
        <position position="36"/>
    </location>
    <ligand>
        <name>S-adenosyl-L-methionine</name>
        <dbReference type="ChEBI" id="CHEBI:59789"/>
    </ligand>
</feature>
<feature type="region of interest" description="Disordered" evidence="9">
    <location>
        <begin position="284"/>
        <end position="321"/>
    </location>
</feature>
<evidence type="ECO:0000259" key="10">
    <source>
        <dbReference type="SMART" id="SM00650"/>
    </source>
</evidence>
<evidence type="ECO:0000256" key="8">
    <source>
        <dbReference type="RuleBase" id="RU362106"/>
    </source>
</evidence>
<comment type="similarity">
    <text evidence="6 7 8">Belongs to the class I-like SAM-binding methyltransferase superfamily. rRNA adenine N(6)-methyltransferase family.</text>
</comment>
<feature type="binding site" evidence="7">
    <location>
        <position position="34"/>
    </location>
    <ligand>
        <name>S-adenosyl-L-methionine</name>
        <dbReference type="ChEBI" id="CHEBI:59789"/>
    </ligand>
</feature>
<dbReference type="InterPro" id="IPR001737">
    <property type="entry name" value="KsgA/Erm"/>
</dbReference>
<feature type="binding site" evidence="7">
    <location>
        <position position="110"/>
    </location>
    <ligand>
        <name>S-adenosyl-L-methionine</name>
        <dbReference type="ChEBI" id="CHEBI:59789"/>
    </ligand>
</feature>
<evidence type="ECO:0000313" key="12">
    <source>
        <dbReference type="Proteomes" id="UP000239899"/>
    </source>
</evidence>
<dbReference type="OrthoDB" id="74991at2759"/>
<dbReference type="InterPro" id="IPR011530">
    <property type="entry name" value="rRNA_adenine_dimethylase"/>
</dbReference>
<dbReference type="GO" id="GO:0003723">
    <property type="term" value="F:RNA binding"/>
    <property type="evidence" value="ECO:0007669"/>
    <property type="project" value="UniProtKB-UniRule"/>
</dbReference>
<accession>A0A2P6TJQ9</accession>
<dbReference type="PANTHER" id="PTHR11727">
    <property type="entry name" value="DIMETHYLADENOSINE TRANSFERASE"/>
    <property type="match status" value="1"/>
</dbReference>
<proteinExistence type="inferred from homology"/>
<feature type="binding site" evidence="7">
    <location>
        <position position="61"/>
    </location>
    <ligand>
        <name>S-adenosyl-L-methionine</name>
        <dbReference type="ChEBI" id="CHEBI:59789"/>
    </ligand>
</feature>
<evidence type="ECO:0000256" key="9">
    <source>
        <dbReference type="SAM" id="MobiDB-lite"/>
    </source>
</evidence>
<reference evidence="11 12" key="1">
    <citation type="journal article" date="2018" name="Plant J.">
        <title>Genome sequences of Chlorella sorokiniana UTEX 1602 and Micractinium conductrix SAG 241.80: implications to maltose excretion by a green alga.</title>
        <authorList>
            <person name="Arriola M.B."/>
            <person name="Velmurugan N."/>
            <person name="Zhang Y."/>
            <person name="Plunkett M.H."/>
            <person name="Hondzo H."/>
            <person name="Barney B.M."/>
        </authorList>
    </citation>
    <scope>NUCLEOTIDE SEQUENCE [LARGE SCALE GENOMIC DNA]</scope>
    <source>
        <strain evidence="12">UTEX 1602</strain>
    </source>
</reference>
<protein>
    <recommendedName>
        <fullName evidence="8">rRNA adenine N(6)-methyltransferase</fullName>
        <ecNumber evidence="8">2.1.1.-</ecNumber>
    </recommendedName>
</protein>
<dbReference type="Pfam" id="PF00398">
    <property type="entry name" value="RrnaAD"/>
    <property type="match status" value="1"/>
</dbReference>
<dbReference type="STRING" id="3076.A0A2P6TJQ9"/>
<dbReference type="EMBL" id="LHPG02000013">
    <property type="protein sequence ID" value="PRW44303.1"/>
    <property type="molecule type" value="Genomic_DNA"/>
</dbReference>
<feature type="binding site" evidence="7">
    <location>
        <position position="125"/>
    </location>
    <ligand>
        <name>S-adenosyl-L-methionine</name>
        <dbReference type="ChEBI" id="CHEBI:59789"/>
    </ligand>
</feature>
<dbReference type="HAMAP" id="MF_00607">
    <property type="entry name" value="16SrRNA_methyltr_A"/>
    <property type="match status" value="1"/>
</dbReference>
<comment type="caution">
    <text evidence="11">The sequence shown here is derived from an EMBL/GenBank/DDBJ whole genome shotgun (WGS) entry which is preliminary data.</text>
</comment>
<dbReference type="CDD" id="cd02440">
    <property type="entry name" value="AdoMet_MTases"/>
    <property type="match status" value="1"/>
</dbReference>
<dbReference type="InterPro" id="IPR020596">
    <property type="entry name" value="rRNA_Ade_Mease_Trfase_CS"/>
</dbReference>
<gene>
    <name evidence="11" type="ORF">C2E21_6817</name>
</gene>
<dbReference type="AlphaFoldDB" id="A0A2P6TJQ9"/>
<dbReference type="SUPFAM" id="SSF53335">
    <property type="entry name" value="S-adenosyl-L-methionine-dependent methyltransferases"/>
    <property type="match status" value="1"/>
</dbReference>
<dbReference type="InterPro" id="IPR020598">
    <property type="entry name" value="rRNA_Ade_methylase_Trfase_N"/>
</dbReference>
<feature type="compositionally biased region" description="Acidic residues" evidence="9">
    <location>
        <begin position="291"/>
        <end position="303"/>
    </location>
</feature>
<dbReference type="FunFam" id="3.40.50.150:FF:000007">
    <property type="entry name" value="rRNA adenine N(6)-methyltransferase"/>
    <property type="match status" value="1"/>
</dbReference>
<dbReference type="GO" id="GO:0000179">
    <property type="term" value="F:rRNA (adenine-N6,N6-)-dimethyltransferase activity"/>
    <property type="evidence" value="ECO:0007669"/>
    <property type="project" value="UniProtKB-UniRule"/>
</dbReference>
<evidence type="ECO:0000256" key="2">
    <source>
        <dbReference type="ARBA" id="ARBA00022603"/>
    </source>
</evidence>
<dbReference type="EC" id="2.1.1.-" evidence="8"/>
<feature type="binding site" evidence="7">
    <location>
        <position position="82"/>
    </location>
    <ligand>
        <name>S-adenosyl-L-methionine</name>
        <dbReference type="ChEBI" id="CHEBI:59789"/>
    </ligand>
</feature>
<keyword evidence="1 8" id="KW-0698">rRNA processing</keyword>
<evidence type="ECO:0000256" key="1">
    <source>
        <dbReference type="ARBA" id="ARBA00022552"/>
    </source>
</evidence>
<keyword evidence="12" id="KW-1185">Reference proteome</keyword>
<organism evidence="11 12">
    <name type="scientific">Chlorella sorokiniana</name>
    <name type="common">Freshwater green alga</name>
    <dbReference type="NCBI Taxonomy" id="3076"/>
    <lineage>
        <taxon>Eukaryota</taxon>
        <taxon>Viridiplantae</taxon>
        <taxon>Chlorophyta</taxon>
        <taxon>core chlorophytes</taxon>
        <taxon>Trebouxiophyceae</taxon>
        <taxon>Chlorellales</taxon>
        <taxon>Chlorellaceae</taxon>
        <taxon>Chlorella clade</taxon>
        <taxon>Chlorella</taxon>
    </lineage>
</organism>
<keyword evidence="2 7" id="KW-0489">Methyltransferase</keyword>
<evidence type="ECO:0000256" key="4">
    <source>
        <dbReference type="ARBA" id="ARBA00022691"/>
    </source>
</evidence>
<dbReference type="Proteomes" id="UP000239899">
    <property type="component" value="Unassembled WGS sequence"/>
</dbReference>
<keyword evidence="3 7" id="KW-0808">Transferase</keyword>
<keyword evidence="5 7" id="KW-0694">RNA-binding</keyword>
<name>A0A2P6TJQ9_CHLSO</name>
<keyword evidence="4 7" id="KW-0949">S-adenosyl-L-methionine</keyword>
<dbReference type="InterPro" id="IPR029063">
    <property type="entry name" value="SAM-dependent_MTases_sf"/>
</dbReference>
<dbReference type="PANTHER" id="PTHR11727:SF7">
    <property type="entry name" value="DIMETHYLADENOSINE TRANSFERASE-RELATED"/>
    <property type="match status" value="1"/>
</dbReference>
<evidence type="ECO:0000256" key="3">
    <source>
        <dbReference type="ARBA" id="ARBA00022679"/>
    </source>
</evidence>
<dbReference type="PROSITE" id="PS01131">
    <property type="entry name" value="RRNA_A_DIMETH"/>
    <property type="match status" value="1"/>
</dbReference>
<evidence type="ECO:0000256" key="6">
    <source>
        <dbReference type="ARBA" id="ARBA00061109"/>
    </source>
</evidence>
<evidence type="ECO:0000256" key="7">
    <source>
        <dbReference type="PROSITE-ProRule" id="PRU01026"/>
    </source>
</evidence>
<dbReference type="Gene3D" id="1.10.8.480">
    <property type="match status" value="1"/>
</dbReference>
<dbReference type="SMART" id="SM00650">
    <property type="entry name" value="rADc"/>
    <property type="match status" value="1"/>
</dbReference>